<protein>
    <recommendedName>
        <fullName evidence="6 12">Dihydropteroate synthase</fullName>
        <shortName evidence="12">DHPS</shortName>
        <ecNumber evidence="5 12">2.5.1.15</ecNumber>
    </recommendedName>
    <alternativeName>
        <fullName evidence="11 12">Dihydropteroate pyrophosphorylase</fullName>
    </alternativeName>
</protein>
<dbReference type="PANTHER" id="PTHR20941:SF1">
    <property type="entry name" value="FOLIC ACID SYNTHESIS PROTEIN FOL1"/>
    <property type="match status" value="1"/>
</dbReference>
<evidence type="ECO:0000256" key="10">
    <source>
        <dbReference type="ARBA" id="ARBA00022909"/>
    </source>
</evidence>
<dbReference type="EMBL" id="SJFN01000015">
    <property type="protein sequence ID" value="TBW37417.1"/>
    <property type="molecule type" value="Genomic_DNA"/>
</dbReference>
<evidence type="ECO:0000256" key="1">
    <source>
        <dbReference type="ARBA" id="ARBA00000012"/>
    </source>
</evidence>
<dbReference type="PROSITE" id="PS00792">
    <property type="entry name" value="DHPS_1"/>
    <property type="match status" value="1"/>
</dbReference>
<dbReference type="PANTHER" id="PTHR20941">
    <property type="entry name" value="FOLATE SYNTHESIS PROTEINS"/>
    <property type="match status" value="1"/>
</dbReference>
<comment type="catalytic activity">
    <reaction evidence="1">
        <text>(7,8-dihydropterin-6-yl)methyl diphosphate + 4-aminobenzoate = 7,8-dihydropteroate + diphosphate</text>
        <dbReference type="Rhea" id="RHEA:19949"/>
        <dbReference type="ChEBI" id="CHEBI:17836"/>
        <dbReference type="ChEBI" id="CHEBI:17839"/>
        <dbReference type="ChEBI" id="CHEBI:33019"/>
        <dbReference type="ChEBI" id="CHEBI:72950"/>
        <dbReference type="EC" id="2.5.1.15"/>
    </reaction>
</comment>
<dbReference type="InterPro" id="IPR011005">
    <property type="entry name" value="Dihydropteroate_synth-like_sf"/>
</dbReference>
<evidence type="ECO:0000313" key="14">
    <source>
        <dbReference type="EMBL" id="TBW37417.1"/>
    </source>
</evidence>
<dbReference type="PROSITE" id="PS00793">
    <property type="entry name" value="DHPS_2"/>
    <property type="match status" value="1"/>
</dbReference>
<proteinExistence type="inferred from homology"/>
<dbReference type="GO" id="GO:0004156">
    <property type="term" value="F:dihydropteroate synthase activity"/>
    <property type="evidence" value="ECO:0007669"/>
    <property type="project" value="UniProtKB-EC"/>
</dbReference>
<evidence type="ECO:0000313" key="15">
    <source>
        <dbReference type="Proteomes" id="UP000292781"/>
    </source>
</evidence>
<dbReference type="InterPro" id="IPR006390">
    <property type="entry name" value="DHP_synth_dom"/>
</dbReference>
<comment type="function">
    <text evidence="12">Catalyzes the condensation of para-aminobenzoate (pABA) with 6-hydroxymethyl-7,8-dihydropterin diphosphate (DHPt-PP) to form 7,8-dihydropteroate (H2Pte), the immediate precursor of folate derivatives.</text>
</comment>
<dbReference type="NCBIfam" id="TIGR01496">
    <property type="entry name" value="DHPS"/>
    <property type="match status" value="1"/>
</dbReference>
<dbReference type="Proteomes" id="UP000292781">
    <property type="component" value="Unassembled WGS sequence"/>
</dbReference>
<dbReference type="UniPathway" id="UPA00077">
    <property type="reaction ID" value="UER00156"/>
</dbReference>
<keyword evidence="8 12" id="KW-0479">Metal-binding</keyword>
<evidence type="ECO:0000259" key="13">
    <source>
        <dbReference type="PROSITE" id="PS50972"/>
    </source>
</evidence>
<dbReference type="InterPro" id="IPR000489">
    <property type="entry name" value="Pterin-binding_dom"/>
</dbReference>
<dbReference type="FunFam" id="3.20.20.20:FF:000006">
    <property type="entry name" value="Dihydropteroate synthase"/>
    <property type="match status" value="1"/>
</dbReference>
<comment type="cofactor">
    <cofactor evidence="2 12">
        <name>Mg(2+)</name>
        <dbReference type="ChEBI" id="CHEBI:18420"/>
    </cofactor>
</comment>
<dbReference type="EC" id="2.5.1.15" evidence="5 12"/>
<dbReference type="PROSITE" id="PS50972">
    <property type="entry name" value="PTERIN_BINDING"/>
    <property type="match status" value="1"/>
</dbReference>
<keyword evidence="7 12" id="KW-0808">Transferase</keyword>
<evidence type="ECO:0000256" key="3">
    <source>
        <dbReference type="ARBA" id="ARBA00004763"/>
    </source>
</evidence>
<dbReference type="OrthoDB" id="9811744at2"/>
<dbReference type="SUPFAM" id="SSF51717">
    <property type="entry name" value="Dihydropteroate synthetase-like"/>
    <property type="match status" value="1"/>
</dbReference>
<gene>
    <name evidence="14" type="primary">folP</name>
    <name evidence="14" type="ORF">EYW49_11720</name>
</gene>
<sequence length="301" mass="30934">MAAVATPLSGFPARPDGIARLADLGRRTLVMGILNATPDSFSDGGRFDALDAGLAHGLAMIEEGADLIDVGGESTRPGHAIVPADEEIARVVPVIAALAPRVAVPISIDTSKAATARAAFAAGASLLNDVWGLTRDPDLARVAADHRAPVVVMHNRDTIDPALDVIADQLAFFERALEIAVRAGIPEADVIVDPGIGFGKTFEQNLAALARLGELAVLGRPILLGTSRKSMIGRILDLPTDRRLNGTLATNVAGILAGAAILRVHDVGPHVEAARIADALVAARPNPRPTAGAAAPAGARP</sequence>
<evidence type="ECO:0000256" key="4">
    <source>
        <dbReference type="ARBA" id="ARBA00009503"/>
    </source>
</evidence>
<evidence type="ECO:0000256" key="5">
    <source>
        <dbReference type="ARBA" id="ARBA00012458"/>
    </source>
</evidence>
<evidence type="ECO:0000256" key="6">
    <source>
        <dbReference type="ARBA" id="ARBA00016919"/>
    </source>
</evidence>
<evidence type="ECO:0000256" key="9">
    <source>
        <dbReference type="ARBA" id="ARBA00022842"/>
    </source>
</evidence>
<dbReference type="InterPro" id="IPR045031">
    <property type="entry name" value="DHP_synth-like"/>
</dbReference>
<dbReference type="GO" id="GO:0046656">
    <property type="term" value="P:folic acid biosynthetic process"/>
    <property type="evidence" value="ECO:0007669"/>
    <property type="project" value="UniProtKB-KW"/>
</dbReference>
<dbReference type="AlphaFoldDB" id="A0A4Q9VPL9"/>
<evidence type="ECO:0000256" key="11">
    <source>
        <dbReference type="ARBA" id="ARBA00030193"/>
    </source>
</evidence>
<dbReference type="GO" id="GO:0046654">
    <property type="term" value="P:tetrahydrofolate biosynthetic process"/>
    <property type="evidence" value="ECO:0007669"/>
    <property type="project" value="UniProtKB-UniPathway"/>
</dbReference>
<dbReference type="GO" id="GO:0046872">
    <property type="term" value="F:metal ion binding"/>
    <property type="evidence" value="ECO:0007669"/>
    <property type="project" value="UniProtKB-KW"/>
</dbReference>
<dbReference type="GO" id="GO:0005829">
    <property type="term" value="C:cytosol"/>
    <property type="evidence" value="ECO:0007669"/>
    <property type="project" value="TreeGrafter"/>
</dbReference>
<reference evidence="14 15" key="1">
    <citation type="submission" date="2019-02" db="EMBL/GenBank/DDBJ databases">
        <title>Siculibacillus lacustris gen. nov., sp. nov., a new rosette-forming bacterium isolated from a freshwater crater lake (Lake St. Ana, Romania).</title>
        <authorList>
            <person name="Felfoldi T."/>
            <person name="Marton Z."/>
            <person name="Szabo A."/>
            <person name="Mentes A."/>
            <person name="Boka K."/>
            <person name="Marialigeti K."/>
            <person name="Mathe I."/>
            <person name="Koncz M."/>
            <person name="Schumann P."/>
            <person name="Toth E."/>
        </authorList>
    </citation>
    <scope>NUCLEOTIDE SEQUENCE [LARGE SCALE GENOMIC DNA]</scope>
    <source>
        <strain evidence="14 15">SA-279</strain>
    </source>
</reference>
<dbReference type="RefSeq" id="WP_131309755.1">
    <property type="nucleotide sequence ID" value="NZ_SJFN01000015.1"/>
</dbReference>
<accession>A0A4Q9VPL9</accession>
<keyword evidence="15" id="KW-1185">Reference proteome</keyword>
<dbReference type="Gene3D" id="3.20.20.20">
    <property type="entry name" value="Dihydropteroate synthase-like"/>
    <property type="match status" value="1"/>
</dbReference>
<comment type="similarity">
    <text evidence="4 12">Belongs to the DHPS family.</text>
</comment>
<dbReference type="Pfam" id="PF00809">
    <property type="entry name" value="Pterin_bind"/>
    <property type="match status" value="1"/>
</dbReference>
<organism evidence="14 15">
    <name type="scientific">Siculibacillus lacustris</name>
    <dbReference type="NCBI Taxonomy" id="1549641"/>
    <lineage>
        <taxon>Bacteria</taxon>
        <taxon>Pseudomonadati</taxon>
        <taxon>Pseudomonadota</taxon>
        <taxon>Alphaproteobacteria</taxon>
        <taxon>Hyphomicrobiales</taxon>
        <taxon>Ancalomicrobiaceae</taxon>
        <taxon>Siculibacillus</taxon>
    </lineage>
</organism>
<feature type="domain" description="Pterin-binding" evidence="13">
    <location>
        <begin position="28"/>
        <end position="275"/>
    </location>
</feature>
<comment type="pathway">
    <text evidence="3 12">Cofactor biosynthesis; tetrahydrofolate biosynthesis; 7,8-dihydrofolate from 2-amino-4-hydroxy-6-hydroxymethyl-7,8-dihydropteridine diphosphate and 4-aminobenzoate: step 1/2.</text>
</comment>
<evidence type="ECO:0000256" key="2">
    <source>
        <dbReference type="ARBA" id="ARBA00001946"/>
    </source>
</evidence>
<comment type="caution">
    <text evidence="14">The sequence shown here is derived from an EMBL/GenBank/DDBJ whole genome shotgun (WGS) entry which is preliminary data.</text>
</comment>
<keyword evidence="10 12" id="KW-0289">Folate biosynthesis</keyword>
<name>A0A4Q9VPL9_9HYPH</name>
<dbReference type="CDD" id="cd00739">
    <property type="entry name" value="DHPS"/>
    <property type="match status" value="1"/>
</dbReference>
<evidence type="ECO:0000256" key="12">
    <source>
        <dbReference type="RuleBase" id="RU361205"/>
    </source>
</evidence>
<evidence type="ECO:0000256" key="8">
    <source>
        <dbReference type="ARBA" id="ARBA00022723"/>
    </source>
</evidence>
<keyword evidence="9 12" id="KW-0460">Magnesium</keyword>
<evidence type="ECO:0000256" key="7">
    <source>
        <dbReference type="ARBA" id="ARBA00022679"/>
    </source>
</evidence>